<dbReference type="Proteomes" id="UP000663860">
    <property type="component" value="Unassembled WGS sequence"/>
</dbReference>
<proteinExistence type="predicted"/>
<gene>
    <name evidence="4" type="ORF">IZO911_LOCUS14347</name>
</gene>
<feature type="domain" description="Glycosyl hydrolase family 30 beta sandwich" evidence="3">
    <location>
        <begin position="33"/>
        <end position="84"/>
    </location>
</feature>
<reference evidence="4" key="1">
    <citation type="submission" date="2021-02" db="EMBL/GenBank/DDBJ databases">
        <authorList>
            <person name="Nowell W R."/>
        </authorList>
    </citation>
    <scope>NUCLEOTIDE SEQUENCE</scope>
</reference>
<dbReference type="AlphaFoldDB" id="A0A814C7P9"/>
<dbReference type="Gene3D" id="2.60.40.1180">
    <property type="entry name" value="Golgi alpha-mannosidase II"/>
    <property type="match status" value="1"/>
</dbReference>
<evidence type="ECO:0000313" key="5">
    <source>
        <dbReference type="Proteomes" id="UP000663860"/>
    </source>
</evidence>
<keyword evidence="2" id="KW-0378">Hydrolase</keyword>
<protein>
    <recommendedName>
        <fullName evidence="3">Glycosyl hydrolase family 30 beta sandwich domain-containing protein</fullName>
    </recommendedName>
</protein>
<sequence>MYYAMGHFSKFLPRDSIRVEMKLVKEEKMRYVVPLKIVSFKTPINQMVIIALNQDTNHTQIVQVKDPDHGYLTLTLLPESIQTIVYNVATTD</sequence>
<keyword evidence="1" id="KW-0732">Signal</keyword>
<evidence type="ECO:0000256" key="1">
    <source>
        <dbReference type="ARBA" id="ARBA00022729"/>
    </source>
</evidence>
<accession>A0A814C7P9</accession>
<dbReference type="Pfam" id="PF17189">
    <property type="entry name" value="Glyco_hydro_30C"/>
    <property type="match status" value="1"/>
</dbReference>
<evidence type="ECO:0000259" key="3">
    <source>
        <dbReference type="Pfam" id="PF17189"/>
    </source>
</evidence>
<dbReference type="EMBL" id="CAJNOE010000119">
    <property type="protein sequence ID" value="CAF0939457.1"/>
    <property type="molecule type" value="Genomic_DNA"/>
</dbReference>
<dbReference type="InterPro" id="IPR001139">
    <property type="entry name" value="Glyco_hydro_30"/>
</dbReference>
<dbReference type="PANTHER" id="PTHR11069:SF23">
    <property type="entry name" value="LYSOSOMAL ACID GLUCOSYLCERAMIDASE"/>
    <property type="match status" value="1"/>
</dbReference>
<organism evidence="4 5">
    <name type="scientific">Adineta steineri</name>
    <dbReference type="NCBI Taxonomy" id="433720"/>
    <lineage>
        <taxon>Eukaryota</taxon>
        <taxon>Metazoa</taxon>
        <taxon>Spiralia</taxon>
        <taxon>Gnathifera</taxon>
        <taxon>Rotifera</taxon>
        <taxon>Eurotatoria</taxon>
        <taxon>Bdelloidea</taxon>
        <taxon>Adinetida</taxon>
        <taxon>Adinetidae</taxon>
        <taxon>Adineta</taxon>
    </lineage>
</organism>
<evidence type="ECO:0000256" key="2">
    <source>
        <dbReference type="ARBA" id="ARBA00022801"/>
    </source>
</evidence>
<name>A0A814C7P9_9BILA</name>
<comment type="caution">
    <text evidence="4">The sequence shown here is derived from an EMBL/GenBank/DDBJ whole genome shotgun (WGS) entry which is preliminary data.</text>
</comment>
<dbReference type="GO" id="GO:0006680">
    <property type="term" value="P:glucosylceramide catabolic process"/>
    <property type="evidence" value="ECO:0007669"/>
    <property type="project" value="TreeGrafter"/>
</dbReference>
<dbReference type="InterPro" id="IPR033452">
    <property type="entry name" value="GH30_C"/>
</dbReference>
<dbReference type="PANTHER" id="PTHR11069">
    <property type="entry name" value="GLUCOSYLCERAMIDASE"/>
    <property type="match status" value="1"/>
</dbReference>
<evidence type="ECO:0000313" key="4">
    <source>
        <dbReference type="EMBL" id="CAF0939457.1"/>
    </source>
</evidence>
<dbReference type="GO" id="GO:0016020">
    <property type="term" value="C:membrane"/>
    <property type="evidence" value="ECO:0007669"/>
    <property type="project" value="GOC"/>
</dbReference>
<dbReference type="InterPro" id="IPR013780">
    <property type="entry name" value="Glyco_hydro_b"/>
</dbReference>
<dbReference type="GO" id="GO:0004348">
    <property type="term" value="F:glucosylceramidase activity"/>
    <property type="evidence" value="ECO:0007669"/>
    <property type="project" value="InterPro"/>
</dbReference>